<evidence type="ECO:0000256" key="3">
    <source>
        <dbReference type="SAM" id="MobiDB-lite"/>
    </source>
</evidence>
<keyword evidence="7" id="KW-1185">Reference proteome</keyword>
<dbReference type="PANTHER" id="PTHR48106:SF13">
    <property type="entry name" value="QUINONE OXIDOREDUCTASE-RELATED"/>
    <property type="match status" value="1"/>
</dbReference>
<dbReference type="AlphaFoldDB" id="A0A934V1J3"/>
<dbReference type="SUPFAM" id="SSF50129">
    <property type="entry name" value="GroES-like"/>
    <property type="match status" value="1"/>
</dbReference>
<gene>
    <name evidence="6" type="ORF">JHE00_02550</name>
</gene>
<dbReference type="GO" id="GO:0005829">
    <property type="term" value="C:cytosol"/>
    <property type="evidence" value="ECO:0007669"/>
    <property type="project" value="TreeGrafter"/>
</dbReference>
<dbReference type="GO" id="GO:0003960">
    <property type="term" value="F:quinone reductase (NADPH) activity"/>
    <property type="evidence" value="ECO:0007669"/>
    <property type="project" value="TreeGrafter"/>
</dbReference>
<comment type="caution">
    <text evidence="6">The sequence shown here is derived from an EMBL/GenBank/DDBJ whole genome shotgun (WGS) entry which is preliminary data.</text>
</comment>
<dbReference type="Proteomes" id="UP000635245">
    <property type="component" value="Unassembled WGS sequence"/>
</dbReference>
<sequence length="290" mass="29336">MRVVRLHAYGPPEELRLERAPDPVPGVGQVVVDVEAASVRFIETRLRRGIAVGPHRPPRLPAVLGAAVAGLVSELGPGVAGGWLGCRVVAGVERGGYAERAVAVADAGALLAVPDEVGSAAAVAMDTTGATMLGVLDQSELTPDDVLLVLSAAVGIGGLAVQAAVAEGRTVVGAARGPGKLARVAALGATVAIDYREPGWPARVRAALGGREVSVVFDGVGGATGRQALELLCRGGRVLLYGCASGEPTPLRTGDLCERGITARWVLGPAAAPRPGGGTGGRRRPTGWCR</sequence>
<dbReference type="EMBL" id="JAENJH010000001">
    <property type="protein sequence ID" value="MBK1783191.1"/>
    <property type="molecule type" value="Genomic_DNA"/>
</dbReference>
<feature type="domain" description="Alcohol dehydrogenase-like C-terminal" evidence="4">
    <location>
        <begin position="155"/>
        <end position="264"/>
    </location>
</feature>
<protein>
    <submittedName>
        <fullName evidence="6">Zinc-binding dehydrogenase</fullName>
    </submittedName>
</protein>
<evidence type="ECO:0000259" key="5">
    <source>
        <dbReference type="Pfam" id="PF08240"/>
    </source>
</evidence>
<dbReference type="Gene3D" id="3.40.50.720">
    <property type="entry name" value="NAD(P)-binding Rossmann-like Domain"/>
    <property type="match status" value="1"/>
</dbReference>
<dbReference type="Gene3D" id="3.90.180.10">
    <property type="entry name" value="Medium-chain alcohol dehydrogenases, catalytic domain"/>
    <property type="match status" value="1"/>
</dbReference>
<keyword evidence="1" id="KW-0521">NADP</keyword>
<dbReference type="InterPro" id="IPR013149">
    <property type="entry name" value="ADH-like_C"/>
</dbReference>
<dbReference type="PANTHER" id="PTHR48106">
    <property type="entry name" value="QUINONE OXIDOREDUCTASE PIG3-RELATED"/>
    <property type="match status" value="1"/>
</dbReference>
<dbReference type="Pfam" id="PF00107">
    <property type="entry name" value="ADH_zinc_N"/>
    <property type="match status" value="1"/>
</dbReference>
<dbReference type="RefSeq" id="WP_200314319.1">
    <property type="nucleotide sequence ID" value="NZ_JAENJH010000001.1"/>
</dbReference>
<evidence type="ECO:0000259" key="4">
    <source>
        <dbReference type="Pfam" id="PF00107"/>
    </source>
</evidence>
<dbReference type="GO" id="GO:0035925">
    <property type="term" value="F:mRNA 3'-UTR AU-rich region binding"/>
    <property type="evidence" value="ECO:0007669"/>
    <property type="project" value="TreeGrafter"/>
</dbReference>
<dbReference type="InterPro" id="IPR011032">
    <property type="entry name" value="GroES-like_sf"/>
</dbReference>
<dbReference type="InterPro" id="IPR013154">
    <property type="entry name" value="ADH-like_N"/>
</dbReference>
<evidence type="ECO:0000256" key="1">
    <source>
        <dbReference type="ARBA" id="ARBA00022857"/>
    </source>
</evidence>
<dbReference type="InterPro" id="IPR036291">
    <property type="entry name" value="NAD(P)-bd_dom_sf"/>
</dbReference>
<reference evidence="6" key="1">
    <citation type="submission" date="2020-12" db="EMBL/GenBank/DDBJ databases">
        <title>Prauserella sp. ASG 168, a novel actinomycete isolated from cave rock.</title>
        <authorList>
            <person name="Suriyachadkun C."/>
        </authorList>
    </citation>
    <scope>NUCLEOTIDE SEQUENCE</scope>
    <source>
        <strain evidence="6">ASG 168</strain>
    </source>
</reference>
<proteinExistence type="predicted"/>
<feature type="compositionally biased region" description="Basic residues" evidence="3">
    <location>
        <begin position="281"/>
        <end position="290"/>
    </location>
</feature>
<organism evidence="6 7">
    <name type="scientific">Prauserella cavernicola</name>
    <dbReference type="NCBI Taxonomy" id="2800127"/>
    <lineage>
        <taxon>Bacteria</taxon>
        <taxon>Bacillati</taxon>
        <taxon>Actinomycetota</taxon>
        <taxon>Actinomycetes</taxon>
        <taxon>Pseudonocardiales</taxon>
        <taxon>Pseudonocardiaceae</taxon>
        <taxon>Prauserella</taxon>
    </lineage>
</organism>
<feature type="region of interest" description="Disordered" evidence="3">
    <location>
        <begin position="268"/>
        <end position="290"/>
    </location>
</feature>
<dbReference type="Pfam" id="PF08240">
    <property type="entry name" value="ADH_N"/>
    <property type="match status" value="1"/>
</dbReference>
<accession>A0A934V1J3</accession>
<dbReference type="GO" id="GO:0070402">
    <property type="term" value="F:NADPH binding"/>
    <property type="evidence" value="ECO:0007669"/>
    <property type="project" value="TreeGrafter"/>
</dbReference>
<evidence type="ECO:0000313" key="7">
    <source>
        <dbReference type="Proteomes" id="UP000635245"/>
    </source>
</evidence>
<feature type="domain" description="Alcohol dehydrogenase-like N-terminal" evidence="5">
    <location>
        <begin position="28"/>
        <end position="103"/>
    </location>
</feature>
<name>A0A934V1J3_9PSEU</name>
<evidence type="ECO:0000256" key="2">
    <source>
        <dbReference type="ARBA" id="ARBA00023002"/>
    </source>
</evidence>
<dbReference type="SUPFAM" id="SSF51735">
    <property type="entry name" value="NAD(P)-binding Rossmann-fold domains"/>
    <property type="match status" value="1"/>
</dbReference>
<evidence type="ECO:0000313" key="6">
    <source>
        <dbReference type="EMBL" id="MBK1783191.1"/>
    </source>
</evidence>
<keyword evidence="2" id="KW-0560">Oxidoreductase</keyword>